<keyword evidence="2" id="KW-0472">Membrane</keyword>
<feature type="compositionally biased region" description="Basic and acidic residues" evidence="1">
    <location>
        <begin position="33"/>
        <end position="45"/>
    </location>
</feature>
<dbReference type="Ensembl" id="ENSBOBT00000023157.1">
    <property type="protein sequence ID" value="ENSBOBP00000022648.1"/>
    <property type="gene ID" value="ENSBOBG00000013629.1"/>
</dbReference>
<name>A0A8C0FPZ6_BUBBB</name>
<protein>
    <submittedName>
        <fullName evidence="3">Uncharacterized protein</fullName>
    </submittedName>
</protein>
<dbReference type="Proteomes" id="UP000694567">
    <property type="component" value="Unplaced"/>
</dbReference>
<keyword evidence="2" id="KW-1133">Transmembrane helix</keyword>
<evidence type="ECO:0000256" key="1">
    <source>
        <dbReference type="SAM" id="MobiDB-lite"/>
    </source>
</evidence>
<reference evidence="3" key="1">
    <citation type="submission" date="2025-08" db="UniProtKB">
        <authorList>
            <consortium name="Ensembl"/>
        </authorList>
    </citation>
    <scope>IDENTIFICATION</scope>
</reference>
<feature type="transmembrane region" description="Helical" evidence="2">
    <location>
        <begin position="6"/>
        <end position="28"/>
    </location>
</feature>
<feature type="compositionally biased region" description="Basic and acidic residues" evidence="1">
    <location>
        <begin position="128"/>
        <end position="150"/>
    </location>
</feature>
<sequence>MLLARVAVELGAILPILLPVLLLAVLPVGHVHDDQERRTSDKDELQGPEADVGDGEEVVVADVGAARLPRVAVKVLLLVSPHALSCHHVDQHTEDKDHGEPDAAEGCGVLVDPAEQRLQCFPIHGGRRRPESPDLGKEQQKRRVKSDGRWQRGSSSLTALNLIVDLPDSLPHHVTLIWGGGTIPLMDSKAQPLLYFTLGVSQG</sequence>
<evidence type="ECO:0000313" key="4">
    <source>
        <dbReference type="Proteomes" id="UP000694567"/>
    </source>
</evidence>
<dbReference type="AlphaFoldDB" id="A0A8C0FPZ6"/>
<reference evidence="3" key="2">
    <citation type="submission" date="2025-09" db="UniProtKB">
        <authorList>
            <consortium name="Ensembl"/>
        </authorList>
    </citation>
    <scope>IDENTIFICATION</scope>
</reference>
<evidence type="ECO:0000313" key="3">
    <source>
        <dbReference type="Ensembl" id="ENSBOBP00000022648.1"/>
    </source>
</evidence>
<keyword evidence="4" id="KW-1185">Reference proteome</keyword>
<proteinExistence type="predicted"/>
<organism evidence="3 4">
    <name type="scientific">Bubo bubo</name>
    <name type="common">Eurasian eagle-owl</name>
    <name type="synonym">Strix bubo</name>
    <dbReference type="NCBI Taxonomy" id="30461"/>
    <lineage>
        <taxon>Eukaryota</taxon>
        <taxon>Metazoa</taxon>
        <taxon>Chordata</taxon>
        <taxon>Craniata</taxon>
        <taxon>Vertebrata</taxon>
        <taxon>Euteleostomi</taxon>
        <taxon>Archelosauria</taxon>
        <taxon>Archosauria</taxon>
        <taxon>Dinosauria</taxon>
        <taxon>Saurischia</taxon>
        <taxon>Theropoda</taxon>
        <taxon>Coelurosauria</taxon>
        <taxon>Aves</taxon>
        <taxon>Neognathae</taxon>
        <taxon>Neoaves</taxon>
        <taxon>Telluraves</taxon>
        <taxon>Strigiformes</taxon>
        <taxon>Strigidae</taxon>
        <taxon>Bubo</taxon>
    </lineage>
</organism>
<evidence type="ECO:0000256" key="2">
    <source>
        <dbReference type="SAM" id="Phobius"/>
    </source>
</evidence>
<keyword evidence="2" id="KW-0812">Transmembrane</keyword>
<feature type="region of interest" description="Disordered" evidence="1">
    <location>
        <begin position="33"/>
        <end position="53"/>
    </location>
</feature>
<accession>A0A8C0FPZ6</accession>
<feature type="region of interest" description="Disordered" evidence="1">
    <location>
        <begin position="124"/>
        <end position="150"/>
    </location>
</feature>